<dbReference type="NCBIfam" id="TIGR01782">
    <property type="entry name" value="TonB-Xanth-Caul"/>
    <property type="match status" value="1"/>
</dbReference>
<gene>
    <name evidence="8" type="ORF">EA656_01565</name>
</gene>
<name>A0A4Q8LXT3_9GAMM</name>
<proteinExistence type="inferred from homology"/>
<reference evidence="8 9" key="1">
    <citation type="submission" date="2019-02" db="EMBL/GenBank/DDBJ databases">
        <title>WGS of Pseudoxanthomonas species novum from clinical isolates.</title>
        <authorList>
            <person name="Bernier A.-M."/>
            <person name="Bernard K."/>
            <person name="Vachon A."/>
        </authorList>
    </citation>
    <scope>NUCLEOTIDE SEQUENCE [LARGE SCALE GENOMIC DNA]</scope>
    <source>
        <strain evidence="8 9">NML140781</strain>
    </source>
</reference>
<feature type="domain" description="TonB-dependent receptor plug" evidence="7">
    <location>
        <begin position="105"/>
        <end position="205"/>
    </location>
</feature>
<evidence type="ECO:0000256" key="1">
    <source>
        <dbReference type="ARBA" id="ARBA00004442"/>
    </source>
</evidence>
<dbReference type="SUPFAM" id="SSF56935">
    <property type="entry name" value="Porins"/>
    <property type="match status" value="1"/>
</dbReference>
<evidence type="ECO:0000313" key="8">
    <source>
        <dbReference type="EMBL" id="TAA37383.1"/>
    </source>
</evidence>
<evidence type="ECO:0000313" key="9">
    <source>
        <dbReference type="Proteomes" id="UP000292087"/>
    </source>
</evidence>
<dbReference type="InterPro" id="IPR012910">
    <property type="entry name" value="Plug_dom"/>
</dbReference>
<comment type="similarity">
    <text evidence="4">Belongs to the TonB-dependent receptor family.</text>
</comment>
<dbReference type="EMBL" id="SHMF01000001">
    <property type="protein sequence ID" value="TAA37383.1"/>
    <property type="molecule type" value="Genomic_DNA"/>
</dbReference>
<dbReference type="AlphaFoldDB" id="A0A4Q8LXT3"/>
<keyword evidence="3" id="KW-0998">Cell outer membrane</keyword>
<dbReference type="InterPro" id="IPR000531">
    <property type="entry name" value="Beta-barrel_TonB"/>
</dbReference>
<dbReference type="RefSeq" id="WP_130522387.1">
    <property type="nucleotide sequence ID" value="NZ_SHLZ01000001.1"/>
</dbReference>
<keyword evidence="2 4" id="KW-0472">Membrane</keyword>
<protein>
    <submittedName>
        <fullName evidence="8">TonB-dependent receptor</fullName>
    </submittedName>
</protein>
<evidence type="ECO:0000259" key="6">
    <source>
        <dbReference type="Pfam" id="PF00593"/>
    </source>
</evidence>
<dbReference type="GO" id="GO:0009279">
    <property type="term" value="C:cell outer membrane"/>
    <property type="evidence" value="ECO:0007669"/>
    <property type="project" value="UniProtKB-SubCell"/>
</dbReference>
<feature type="chain" id="PRO_5020182481" evidence="5">
    <location>
        <begin position="35"/>
        <end position="930"/>
    </location>
</feature>
<dbReference type="InterPro" id="IPR010104">
    <property type="entry name" value="TonB_rcpt_bac"/>
</dbReference>
<accession>A0A4Q8LXT3</accession>
<comment type="caution">
    <text evidence="8">The sequence shown here is derived from an EMBL/GenBank/DDBJ whole genome shotgun (WGS) entry which is preliminary data.</text>
</comment>
<feature type="domain" description="TonB-dependent receptor-like beta-barrel" evidence="6">
    <location>
        <begin position="451"/>
        <end position="897"/>
    </location>
</feature>
<dbReference type="Proteomes" id="UP000292087">
    <property type="component" value="Unassembled WGS sequence"/>
</dbReference>
<sequence length="930" mass="102609">MPDAAPACPKARRRHALGACLVCTALGASSAALAVDRSPVPPAAITRRPDDTAAAAAASSNPTDADAGAAVAAGAEKGPNTLETVKAIAAHEVIEQKKRAAVVKDSVIYDEMDSYGDETLAESLMAAPGISAVEDAGEPRFVTIRGIQPNLNFTSLDGIAIASVGNSGSGERMNNLQLIPSDIGTRTDIYKTFGAQQAPDAIGGIIDIVSRSAFDRAGRYVFADAAGIYSTASTDVQRSAGGNHKTLGHYGKSAKLVFSDTFGADDQFGIVAVGRYQQRSRNSVKRWVESNYFFDAAGNYLTDGSTGPDTLPGWNGLRAPGNFSTGTYTNYITNFGGSLKLEWRPVDAPYLASLLMYGYRFYENSTMNKTDLYSNAKFDIQDQTADGGTTQINSIYIKNRHDRWDRANFGAIASFDWDIDEASRLSLRAGHTQETFDNTQVYWGVRAYPTGLFVDYANDDHGFPNAIAVSDPRLLLGSAYKLNPAQAYVSPRDAQERIEHVRLDFTHNTGDEARGFGLASGAEYRHLNIWQDVDFTYYTTKDTLNAYLYPGATLVGTVPGFPLIDNAKLTDGLVPRLANNDKAYRNADFSSDYKYVEDIADAYVSAQYAWDRALLLGGLRYDHTRFDAFSPYSDDGGTTYTADFRKSKGGYSNLLPSLNALFKLGERQRLRFSVSQTLGRPTPGNVAQASSTSCAEDEDGGGYCTIRRGNPQLHPRKSTNLDLAWDLYFNGNNGIVSLALFDKTIKDDIYTLTTYQVLDDVTYKVTQPMNTDESTLHGAELALANRALRWGDQRFDLYFNATRLFGKTEYVTSDGQPRALDRLLYQPDWSLNGSAIWRMPWHNAQLRVSGNYRSKMLVDFGDTAWLDSYYDPYMTFNLGFSHRVSKRVSFKYEAKNLFSTQPTYSMGPGGRYRTEIDDYGRFFYFHIIYQ</sequence>
<dbReference type="Gene3D" id="2.40.170.20">
    <property type="entry name" value="TonB-dependent receptor, beta-barrel domain"/>
    <property type="match status" value="1"/>
</dbReference>
<evidence type="ECO:0000259" key="7">
    <source>
        <dbReference type="Pfam" id="PF07715"/>
    </source>
</evidence>
<keyword evidence="4" id="KW-0798">TonB box</keyword>
<evidence type="ECO:0000256" key="2">
    <source>
        <dbReference type="ARBA" id="ARBA00023136"/>
    </source>
</evidence>
<keyword evidence="5" id="KW-0732">Signal</keyword>
<feature type="signal peptide" evidence="5">
    <location>
        <begin position="1"/>
        <end position="34"/>
    </location>
</feature>
<dbReference type="PANTHER" id="PTHR40980">
    <property type="entry name" value="PLUG DOMAIN-CONTAINING PROTEIN"/>
    <property type="match status" value="1"/>
</dbReference>
<keyword evidence="8" id="KW-0675">Receptor</keyword>
<evidence type="ECO:0000256" key="3">
    <source>
        <dbReference type="ARBA" id="ARBA00023237"/>
    </source>
</evidence>
<organism evidence="8 9">
    <name type="scientific">Pseudoxanthomonas winnipegensis</name>
    <dbReference type="NCBI Taxonomy" id="2480810"/>
    <lineage>
        <taxon>Bacteria</taxon>
        <taxon>Pseudomonadati</taxon>
        <taxon>Pseudomonadota</taxon>
        <taxon>Gammaproteobacteria</taxon>
        <taxon>Lysobacterales</taxon>
        <taxon>Lysobacteraceae</taxon>
        <taxon>Pseudoxanthomonas</taxon>
    </lineage>
</organism>
<dbReference type="Pfam" id="PF00593">
    <property type="entry name" value="TonB_dep_Rec_b-barrel"/>
    <property type="match status" value="1"/>
</dbReference>
<dbReference type="Pfam" id="PF07715">
    <property type="entry name" value="Plug"/>
    <property type="match status" value="1"/>
</dbReference>
<comment type="subcellular location">
    <subcellularLocation>
        <location evidence="1 4">Cell outer membrane</location>
    </subcellularLocation>
</comment>
<dbReference type="Gene3D" id="2.170.130.10">
    <property type="entry name" value="TonB-dependent receptor, plug domain"/>
    <property type="match status" value="1"/>
</dbReference>
<evidence type="ECO:0000256" key="5">
    <source>
        <dbReference type="SAM" id="SignalP"/>
    </source>
</evidence>
<dbReference type="InterPro" id="IPR036942">
    <property type="entry name" value="Beta-barrel_TonB_sf"/>
</dbReference>
<evidence type="ECO:0000256" key="4">
    <source>
        <dbReference type="RuleBase" id="RU003357"/>
    </source>
</evidence>
<dbReference type="PANTHER" id="PTHR40980:SF4">
    <property type="entry name" value="TONB-DEPENDENT RECEPTOR-LIKE BETA-BARREL DOMAIN-CONTAINING PROTEIN"/>
    <property type="match status" value="1"/>
</dbReference>
<dbReference type="InterPro" id="IPR037066">
    <property type="entry name" value="Plug_dom_sf"/>
</dbReference>